<feature type="region of interest" description="Disordered" evidence="1">
    <location>
        <begin position="55"/>
        <end position="82"/>
    </location>
</feature>
<evidence type="ECO:0000256" key="1">
    <source>
        <dbReference type="SAM" id="MobiDB-lite"/>
    </source>
</evidence>
<accession>A0A158R564</accession>
<proteinExistence type="predicted"/>
<feature type="compositionally biased region" description="Polar residues" evidence="1">
    <location>
        <begin position="69"/>
        <end position="82"/>
    </location>
</feature>
<name>A0A158R564_9BILA</name>
<dbReference type="Proteomes" id="UP000046393">
    <property type="component" value="Unplaced"/>
</dbReference>
<evidence type="ECO:0000313" key="3">
    <source>
        <dbReference type="WBParaSite" id="SMUV_0000561101-mRNA-1"/>
    </source>
</evidence>
<dbReference type="WBParaSite" id="SMUV_0000561101-mRNA-1">
    <property type="protein sequence ID" value="SMUV_0000561101-mRNA-1"/>
    <property type="gene ID" value="SMUV_0000561101"/>
</dbReference>
<evidence type="ECO:0000313" key="2">
    <source>
        <dbReference type="Proteomes" id="UP000046393"/>
    </source>
</evidence>
<dbReference type="AlphaFoldDB" id="A0A158R564"/>
<protein>
    <submittedName>
        <fullName evidence="3">Uncharacterized protein</fullName>
    </submittedName>
</protein>
<keyword evidence="2" id="KW-1185">Reference proteome</keyword>
<organism evidence="2 3">
    <name type="scientific">Syphacia muris</name>
    <dbReference type="NCBI Taxonomy" id="451379"/>
    <lineage>
        <taxon>Eukaryota</taxon>
        <taxon>Metazoa</taxon>
        <taxon>Ecdysozoa</taxon>
        <taxon>Nematoda</taxon>
        <taxon>Chromadorea</taxon>
        <taxon>Rhabditida</taxon>
        <taxon>Spirurina</taxon>
        <taxon>Oxyuridomorpha</taxon>
        <taxon>Oxyuroidea</taxon>
        <taxon>Oxyuridae</taxon>
        <taxon>Syphacia</taxon>
    </lineage>
</organism>
<sequence length="82" mass="9035">MPATPKYPSSSSSPLNERALLVTYVINKYCAYGACARAVLSSLFQFMCCKQEEEKEEEEAEDGKHASESRQPPVSCLTSITP</sequence>
<reference evidence="3" key="1">
    <citation type="submission" date="2016-04" db="UniProtKB">
        <authorList>
            <consortium name="WormBaseParasite"/>
        </authorList>
    </citation>
    <scope>IDENTIFICATION</scope>
</reference>